<evidence type="ECO:0000256" key="1">
    <source>
        <dbReference type="SAM" id="MobiDB-lite"/>
    </source>
</evidence>
<feature type="region of interest" description="Disordered" evidence="1">
    <location>
        <begin position="24"/>
        <end position="125"/>
    </location>
</feature>
<protein>
    <recommendedName>
        <fullName evidence="4">Ubiquitinyl hydrolase 1</fullName>
    </recommendedName>
</protein>
<feature type="compositionally biased region" description="Acidic residues" evidence="1">
    <location>
        <begin position="72"/>
        <end position="84"/>
    </location>
</feature>
<dbReference type="EMBL" id="NKXS01001548">
    <property type="protein sequence ID" value="PIN18011.1"/>
    <property type="molecule type" value="Genomic_DNA"/>
</dbReference>
<accession>A0A2G9HKF2</accession>
<reference evidence="3" key="1">
    <citation type="journal article" date="2018" name="Gigascience">
        <title>Genome assembly of the Pink Ipe (Handroanthus impetiginosus, Bignoniaceae), a highly valued, ecologically keystone Neotropical timber forest tree.</title>
        <authorList>
            <person name="Silva-Junior O.B."/>
            <person name="Grattapaglia D."/>
            <person name="Novaes E."/>
            <person name="Collevatti R.G."/>
        </authorList>
    </citation>
    <scope>NUCLEOTIDE SEQUENCE [LARGE SCALE GENOMIC DNA]</scope>
    <source>
        <strain evidence="3">cv. UFG-1</strain>
    </source>
</reference>
<sequence>MGKALQELTSNVNEIADVDPICDLLDSSQPHEEVNVSQFQIMVEEEEKEEEKEKEKEKEEPGGEKNDMGSEFFDDNSTSEEGDDYIFHNDSDDEGNNDKGDDYIFHNDSDDEGNNDSGDNGEGED</sequence>
<comment type="caution">
    <text evidence="2">The sequence shown here is derived from an EMBL/GenBank/DDBJ whole genome shotgun (WGS) entry which is preliminary data.</text>
</comment>
<evidence type="ECO:0008006" key="4">
    <source>
        <dbReference type="Google" id="ProtNLM"/>
    </source>
</evidence>
<proteinExistence type="predicted"/>
<dbReference type="AlphaFoldDB" id="A0A2G9HKF2"/>
<feature type="compositionally biased region" description="Acidic residues" evidence="1">
    <location>
        <begin position="109"/>
        <end position="125"/>
    </location>
</feature>
<keyword evidence="3" id="KW-1185">Reference proteome</keyword>
<evidence type="ECO:0000313" key="2">
    <source>
        <dbReference type="EMBL" id="PIN18011.1"/>
    </source>
</evidence>
<name>A0A2G9HKF2_9LAMI</name>
<feature type="compositionally biased region" description="Basic and acidic residues" evidence="1">
    <location>
        <begin position="51"/>
        <end position="68"/>
    </location>
</feature>
<gene>
    <name evidence="2" type="ORF">CDL12_09322</name>
</gene>
<dbReference type="Proteomes" id="UP000231279">
    <property type="component" value="Unassembled WGS sequence"/>
</dbReference>
<feature type="compositionally biased region" description="Basic and acidic residues" evidence="1">
    <location>
        <begin position="85"/>
        <end position="108"/>
    </location>
</feature>
<evidence type="ECO:0000313" key="3">
    <source>
        <dbReference type="Proteomes" id="UP000231279"/>
    </source>
</evidence>
<organism evidence="2 3">
    <name type="scientific">Handroanthus impetiginosus</name>
    <dbReference type="NCBI Taxonomy" id="429701"/>
    <lineage>
        <taxon>Eukaryota</taxon>
        <taxon>Viridiplantae</taxon>
        <taxon>Streptophyta</taxon>
        <taxon>Embryophyta</taxon>
        <taxon>Tracheophyta</taxon>
        <taxon>Spermatophyta</taxon>
        <taxon>Magnoliopsida</taxon>
        <taxon>eudicotyledons</taxon>
        <taxon>Gunneridae</taxon>
        <taxon>Pentapetalae</taxon>
        <taxon>asterids</taxon>
        <taxon>lamiids</taxon>
        <taxon>Lamiales</taxon>
        <taxon>Bignoniaceae</taxon>
        <taxon>Crescentiina</taxon>
        <taxon>Tabebuia alliance</taxon>
        <taxon>Handroanthus</taxon>
    </lineage>
</organism>